<evidence type="ECO:0000256" key="1">
    <source>
        <dbReference type="SAM" id="MobiDB-lite"/>
    </source>
</evidence>
<feature type="non-terminal residue" evidence="3">
    <location>
        <position position="1"/>
    </location>
</feature>
<evidence type="ECO:0000256" key="2">
    <source>
        <dbReference type="SAM" id="Phobius"/>
    </source>
</evidence>
<reference evidence="3" key="1">
    <citation type="submission" date="2020-04" db="EMBL/GenBank/DDBJ databases">
        <authorList>
            <person name="Alioto T."/>
            <person name="Alioto T."/>
            <person name="Gomez Garrido J."/>
        </authorList>
    </citation>
    <scope>NUCLEOTIDE SEQUENCE</scope>
    <source>
        <strain evidence="3">A484AB</strain>
    </source>
</reference>
<keyword evidence="2" id="KW-0472">Membrane</keyword>
<feature type="compositionally biased region" description="Polar residues" evidence="1">
    <location>
        <begin position="388"/>
        <end position="402"/>
    </location>
</feature>
<feature type="region of interest" description="Disordered" evidence="1">
    <location>
        <begin position="373"/>
        <end position="402"/>
    </location>
</feature>
<keyword evidence="4" id="KW-1185">Reference proteome</keyword>
<keyword evidence="2" id="KW-0812">Transmembrane</keyword>
<dbReference type="Proteomes" id="UP001152795">
    <property type="component" value="Unassembled WGS sequence"/>
</dbReference>
<evidence type="ECO:0000313" key="3">
    <source>
        <dbReference type="EMBL" id="CAB4013365.1"/>
    </source>
</evidence>
<comment type="caution">
    <text evidence="3">The sequence shown here is derived from an EMBL/GenBank/DDBJ whole genome shotgun (WGS) entry which is preliminary data.</text>
</comment>
<feature type="transmembrane region" description="Helical" evidence="2">
    <location>
        <begin position="261"/>
        <end position="286"/>
    </location>
</feature>
<sequence>SPTVIRKNFALDNEIFNALYPDVYCPFIQFSFGNLSSSNVVDRWERFEIWGYLAYKRSYLNDVELIWNPMEDLLLTVSERKEYYQDVIVLNKTFTFKERKAENSTFTTSSSFSVTLLPKLNSMTCRRPFHKVFHFHAGCPPTRRTFIRDARSSDRPFSEEQEAFSLRLSSGEIFYPTIFMYDENVFIRKVYSIFQVVELNARTDFAVRVQQSHNRDMTIMSFDGSSGSFRFSLRFEDKNISFCETILEFDVYVKEERVTNYFYVEFACVTLITILFLTFLVFNYMFYRKQFLQRHEEDDEAKNRLQELQYLAQLQYYRAGNSAKPAAPVEATCEETKRRAAALTGKNDRRGNRRSSVFERVSKGVFEDLRVEQRSKSLQESPRELEDPSNSLYASRRNTIAE</sequence>
<organism evidence="3 4">
    <name type="scientific">Paramuricea clavata</name>
    <name type="common">Red gorgonian</name>
    <name type="synonym">Violescent sea-whip</name>
    <dbReference type="NCBI Taxonomy" id="317549"/>
    <lineage>
        <taxon>Eukaryota</taxon>
        <taxon>Metazoa</taxon>
        <taxon>Cnidaria</taxon>
        <taxon>Anthozoa</taxon>
        <taxon>Octocorallia</taxon>
        <taxon>Malacalcyonacea</taxon>
        <taxon>Plexauridae</taxon>
        <taxon>Paramuricea</taxon>
    </lineage>
</organism>
<accession>A0A7D9IUB4</accession>
<name>A0A7D9IUB4_PARCT</name>
<evidence type="ECO:0000313" key="4">
    <source>
        <dbReference type="Proteomes" id="UP001152795"/>
    </source>
</evidence>
<dbReference type="OrthoDB" id="10539270at2759"/>
<dbReference type="AlphaFoldDB" id="A0A7D9IUB4"/>
<dbReference type="EMBL" id="CACRXK020007858">
    <property type="protein sequence ID" value="CAB4013365.1"/>
    <property type="molecule type" value="Genomic_DNA"/>
</dbReference>
<protein>
    <submittedName>
        <fullName evidence="3">Uncharacterized protein</fullName>
    </submittedName>
</protein>
<proteinExistence type="predicted"/>
<keyword evidence="2" id="KW-1133">Transmembrane helix</keyword>
<feature type="compositionally biased region" description="Basic and acidic residues" evidence="1">
    <location>
        <begin position="373"/>
        <end position="386"/>
    </location>
</feature>
<gene>
    <name evidence="3" type="ORF">PACLA_8A002556</name>
</gene>